<dbReference type="CDD" id="cd02440">
    <property type="entry name" value="AdoMet_MTases"/>
    <property type="match status" value="1"/>
</dbReference>
<dbReference type="AlphaFoldDB" id="A0A0F9L719"/>
<gene>
    <name evidence="2" type="ORF">LCGC14_1312060</name>
</gene>
<name>A0A0F9L719_9ZZZZ</name>
<protein>
    <recommendedName>
        <fullName evidence="1">Methyltransferase type 11 domain-containing protein</fullName>
    </recommendedName>
</protein>
<dbReference type="InterPro" id="IPR013216">
    <property type="entry name" value="Methyltransf_11"/>
</dbReference>
<feature type="domain" description="Methyltransferase type 11" evidence="1">
    <location>
        <begin position="51"/>
        <end position="138"/>
    </location>
</feature>
<evidence type="ECO:0000313" key="2">
    <source>
        <dbReference type="EMBL" id="KKM83171.1"/>
    </source>
</evidence>
<dbReference type="PANTHER" id="PTHR43861">
    <property type="entry name" value="TRANS-ACONITATE 2-METHYLTRANSFERASE-RELATED"/>
    <property type="match status" value="1"/>
</dbReference>
<dbReference type="Pfam" id="PF08241">
    <property type="entry name" value="Methyltransf_11"/>
    <property type="match status" value="1"/>
</dbReference>
<dbReference type="EMBL" id="LAZR01007754">
    <property type="protein sequence ID" value="KKM83171.1"/>
    <property type="molecule type" value="Genomic_DNA"/>
</dbReference>
<reference evidence="2" key="1">
    <citation type="journal article" date="2015" name="Nature">
        <title>Complex archaea that bridge the gap between prokaryotes and eukaryotes.</title>
        <authorList>
            <person name="Spang A."/>
            <person name="Saw J.H."/>
            <person name="Jorgensen S.L."/>
            <person name="Zaremba-Niedzwiedzka K."/>
            <person name="Martijn J."/>
            <person name="Lind A.E."/>
            <person name="van Eijk R."/>
            <person name="Schleper C."/>
            <person name="Guy L."/>
            <person name="Ettema T.J."/>
        </authorList>
    </citation>
    <scope>NUCLEOTIDE SEQUENCE</scope>
</reference>
<organism evidence="2">
    <name type="scientific">marine sediment metagenome</name>
    <dbReference type="NCBI Taxonomy" id="412755"/>
    <lineage>
        <taxon>unclassified sequences</taxon>
        <taxon>metagenomes</taxon>
        <taxon>ecological metagenomes</taxon>
    </lineage>
</organism>
<dbReference type="InterPro" id="IPR029063">
    <property type="entry name" value="SAM-dependent_MTases_sf"/>
</dbReference>
<dbReference type="SUPFAM" id="SSF53335">
    <property type="entry name" value="S-adenosyl-L-methionine-dependent methyltransferases"/>
    <property type="match status" value="1"/>
</dbReference>
<dbReference type="GO" id="GO:0008757">
    <property type="term" value="F:S-adenosylmethionine-dependent methyltransferase activity"/>
    <property type="evidence" value="ECO:0007669"/>
    <property type="project" value="InterPro"/>
</dbReference>
<evidence type="ECO:0000259" key="1">
    <source>
        <dbReference type="Pfam" id="PF08241"/>
    </source>
</evidence>
<proteinExistence type="predicted"/>
<accession>A0A0F9L719</accession>
<dbReference type="Gene3D" id="3.40.50.150">
    <property type="entry name" value="Vaccinia Virus protein VP39"/>
    <property type="match status" value="1"/>
</dbReference>
<comment type="caution">
    <text evidence="2">The sequence shown here is derived from an EMBL/GenBank/DDBJ whole genome shotgun (WGS) entry which is preliminary data.</text>
</comment>
<sequence length="217" mass="25464">MSELYMLERPDFYDEQSNSLNPLRRWFHRTRHSNVRHLVEKYASKQSIVADIGCGNVVWNHDGQFKVVGIDINPEALQYNLERGRIVRGIVASVDSLTDLEDEAVDLVVCSEVIEHVPNFWSVIEEAYRILKPGGYFIATVPHDTTLSLWGPLFWLQCLYQGYIRQDEYYKQKCGHVNYFSPRTILMYLKASRFQLVEQFNMKRFTIFTVVQKETND</sequence>